<dbReference type="PANTHER" id="PTHR30032:SF4">
    <property type="entry name" value="AMIDASE ENHANCER"/>
    <property type="match status" value="1"/>
</dbReference>
<dbReference type="Pfam" id="PF08486">
    <property type="entry name" value="SpoIID"/>
    <property type="match status" value="1"/>
</dbReference>
<dbReference type="InterPro" id="IPR013486">
    <property type="entry name" value="SpoIID/LytB"/>
</dbReference>
<dbReference type="EMBL" id="PCWA01000084">
    <property type="protein sequence ID" value="PIQ88880.1"/>
    <property type="molecule type" value="Genomic_DNA"/>
</dbReference>
<proteinExistence type="predicted"/>
<feature type="domain" description="Sporulation stage II protein D amidase enhancer LytB N-terminal" evidence="1">
    <location>
        <begin position="129"/>
        <end position="218"/>
    </location>
</feature>
<evidence type="ECO:0000259" key="1">
    <source>
        <dbReference type="Pfam" id="PF08486"/>
    </source>
</evidence>
<comment type="caution">
    <text evidence="2">The sequence shown here is derived from an EMBL/GenBank/DDBJ whole genome shotgun (WGS) entry which is preliminary data.</text>
</comment>
<dbReference type="InterPro" id="IPR051922">
    <property type="entry name" value="Bact_Sporulation_Assoc"/>
</dbReference>
<protein>
    <recommendedName>
        <fullName evidence="1">Sporulation stage II protein D amidase enhancer LytB N-terminal domain-containing protein</fullName>
    </recommendedName>
</protein>
<evidence type="ECO:0000313" key="2">
    <source>
        <dbReference type="EMBL" id="PIQ88880.1"/>
    </source>
</evidence>
<dbReference type="AlphaFoldDB" id="A0A2H0LWT0"/>
<dbReference type="GO" id="GO:0030435">
    <property type="term" value="P:sporulation resulting in formation of a cellular spore"/>
    <property type="evidence" value="ECO:0007669"/>
    <property type="project" value="InterPro"/>
</dbReference>
<gene>
    <name evidence="2" type="ORF">COV72_06280</name>
</gene>
<dbReference type="InterPro" id="IPR013693">
    <property type="entry name" value="SpoIID/LytB_N"/>
</dbReference>
<dbReference type="NCBIfam" id="TIGR02669">
    <property type="entry name" value="SpoIID_LytB"/>
    <property type="match status" value="1"/>
</dbReference>
<dbReference type="PANTHER" id="PTHR30032">
    <property type="entry name" value="N-ACETYLMURAMOYL-L-ALANINE AMIDASE-RELATED"/>
    <property type="match status" value="1"/>
</dbReference>
<sequence length="392" mass="44485">MAAPVKHRLHGFKPQIRRIILLSVLSFLFFLPFTHAKDNSRIRVLIMKDTASFKLFIKGKYEIRSLENNKLLSSGNSLSVKVSASASGINLRESFKKKALLIHPASGYFYVNNRSLRGDLIIRKEAASEKLSAINYIGLEDYVKGVLFHEISHRWPIEAIKAQAIATRTYALYHAQMNKAKPYDVSSDIYSQVYGGKDSERYRTNKAVELTRGLVLKYKGKIFPAYFHATCAGRTENADELWNINLGCLKSVDCPYCGASLHIKWDVTLTLAEIVEKLNLSGYNIGPLKDMRVLKLNDSGRVKALELISDEGQKIISGKEFRQMLDPKIIRSLKFSLDVMAGKAFFSGFGWGHGVGMCQWGAYFMAKDGYKYYTILKFYYQDAEIEDIYEAR</sequence>
<organism evidence="2 3">
    <name type="scientific">Candidatus Ghiorseimicrobium undicola</name>
    <dbReference type="NCBI Taxonomy" id="1974746"/>
    <lineage>
        <taxon>Bacteria</taxon>
        <taxon>Pseudomonadati</taxon>
        <taxon>Candidatus Omnitrophota</taxon>
        <taxon>Candidatus Ghiorseimicrobium</taxon>
    </lineage>
</organism>
<name>A0A2H0LWT0_9BACT</name>
<evidence type="ECO:0000313" key="3">
    <source>
        <dbReference type="Proteomes" id="UP000229641"/>
    </source>
</evidence>
<accession>A0A2H0LWT0</accession>
<dbReference type="GO" id="GO:0030288">
    <property type="term" value="C:outer membrane-bounded periplasmic space"/>
    <property type="evidence" value="ECO:0007669"/>
    <property type="project" value="TreeGrafter"/>
</dbReference>
<reference evidence="2 3" key="1">
    <citation type="submission" date="2017-09" db="EMBL/GenBank/DDBJ databases">
        <title>Depth-based differentiation of microbial function through sediment-hosted aquifers and enrichment of novel symbionts in the deep terrestrial subsurface.</title>
        <authorList>
            <person name="Probst A.J."/>
            <person name="Ladd B."/>
            <person name="Jarett J.K."/>
            <person name="Geller-Mcgrath D.E."/>
            <person name="Sieber C.M."/>
            <person name="Emerson J.B."/>
            <person name="Anantharaman K."/>
            <person name="Thomas B.C."/>
            <person name="Malmstrom R."/>
            <person name="Stieglmeier M."/>
            <person name="Klingl A."/>
            <person name="Woyke T."/>
            <person name="Ryan C.M."/>
            <person name="Banfield J.F."/>
        </authorList>
    </citation>
    <scope>NUCLEOTIDE SEQUENCE [LARGE SCALE GENOMIC DNA]</scope>
    <source>
        <strain evidence="2">CG11_big_fil_rev_8_21_14_0_20_42_13</strain>
    </source>
</reference>
<dbReference type="Proteomes" id="UP000229641">
    <property type="component" value="Unassembled WGS sequence"/>
</dbReference>